<sequence length="103" mass="10377">MGLVNLRNLAMLLALLVAAPVHAAAYADPQGSGVVVSAMGWLQGTLLGTLATTVAVIAIAAVGFMMLTGRMNWRHGAVVVIGCFILFGAASIVAGIRTAATGI</sequence>
<keyword evidence="1" id="KW-0812">Transmembrane</keyword>
<dbReference type="RefSeq" id="WP_260047827.1">
    <property type="nucleotide sequence ID" value="NZ_JANZXA010000022.1"/>
</dbReference>
<gene>
    <name evidence="3" type="ORF">NZK81_20065</name>
</gene>
<keyword evidence="2" id="KW-0732">Signal</keyword>
<proteinExistence type="predicted"/>
<keyword evidence="4" id="KW-1185">Reference proteome</keyword>
<dbReference type="Proteomes" id="UP001165583">
    <property type="component" value="Unassembled WGS sequence"/>
</dbReference>
<evidence type="ECO:0000313" key="3">
    <source>
        <dbReference type="EMBL" id="MCT2401851.1"/>
    </source>
</evidence>
<organism evidence="3 4">
    <name type="scientific">Novosphingobium mangrovi</name>
    <name type="common">ex Huang et al. 2023</name>
    <dbReference type="NCBI Taxonomy" id="2976432"/>
    <lineage>
        <taxon>Bacteria</taxon>
        <taxon>Pseudomonadati</taxon>
        <taxon>Pseudomonadota</taxon>
        <taxon>Alphaproteobacteria</taxon>
        <taxon>Sphingomonadales</taxon>
        <taxon>Sphingomonadaceae</taxon>
        <taxon>Novosphingobium</taxon>
    </lineage>
</organism>
<name>A0ABT2IAJ1_9SPHN</name>
<dbReference type="InterPro" id="IPR007039">
    <property type="entry name" value="TrbC/VirB2"/>
</dbReference>
<comment type="caution">
    <text evidence="3">The sequence shown here is derived from an EMBL/GenBank/DDBJ whole genome shotgun (WGS) entry which is preliminary data.</text>
</comment>
<accession>A0ABT2IAJ1</accession>
<evidence type="ECO:0000256" key="1">
    <source>
        <dbReference type="SAM" id="Phobius"/>
    </source>
</evidence>
<feature type="signal peptide" evidence="2">
    <location>
        <begin position="1"/>
        <end position="23"/>
    </location>
</feature>
<feature type="transmembrane region" description="Helical" evidence="1">
    <location>
        <begin position="47"/>
        <end position="67"/>
    </location>
</feature>
<feature type="chain" id="PRO_5047215223" evidence="2">
    <location>
        <begin position="24"/>
        <end position="103"/>
    </location>
</feature>
<keyword evidence="1" id="KW-0472">Membrane</keyword>
<evidence type="ECO:0000313" key="4">
    <source>
        <dbReference type="Proteomes" id="UP001165583"/>
    </source>
</evidence>
<reference evidence="3" key="1">
    <citation type="submission" date="2022-09" db="EMBL/GenBank/DDBJ databases">
        <title>Novosphingobium sp. Nov., a polycyclic aromatic hydrocarbon-degrading bacterium isolated form mangrove sediments in HongKong.</title>
        <authorList>
            <person name="Hu Z."/>
        </authorList>
    </citation>
    <scope>NUCLEOTIDE SEQUENCE</scope>
    <source>
        <strain evidence="3">HK4-1</strain>
    </source>
</reference>
<protein>
    <submittedName>
        <fullName evidence="3">TrbC/VirB2 family protein</fullName>
    </submittedName>
</protein>
<evidence type="ECO:0000256" key="2">
    <source>
        <dbReference type="SAM" id="SignalP"/>
    </source>
</evidence>
<keyword evidence="1" id="KW-1133">Transmembrane helix</keyword>
<dbReference type="EMBL" id="JANZXA010000022">
    <property type="protein sequence ID" value="MCT2401851.1"/>
    <property type="molecule type" value="Genomic_DNA"/>
</dbReference>
<feature type="transmembrane region" description="Helical" evidence="1">
    <location>
        <begin position="79"/>
        <end position="100"/>
    </location>
</feature>
<dbReference type="Pfam" id="PF04956">
    <property type="entry name" value="TrbC"/>
    <property type="match status" value="1"/>
</dbReference>